<name>B6QCX3_TALMQ</name>
<feature type="region of interest" description="Disordered" evidence="1">
    <location>
        <begin position="31"/>
        <end position="54"/>
    </location>
</feature>
<evidence type="ECO:0000256" key="1">
    <source>
        <dbReference type="SAM" id="MobiDB-lite"/>
    </source>
</evidence>
<dbReference type="OrthoDB" id="4223073at2759"/>
<dbReference type="Proteomes" id="UP000001294">
    <property type="component" value="Unassembled WGS sequence"/>
</dbReference>
<protein>
    <submittedName>
        <fullName evidence="2">Uncharacterized protein</fullName>
    </submittedName>
</protein>
<accession>B6QCX3</accession>
<organism evidence="2 3">
    <name type="scientific">Talaromyces marneffei (strain ATCC 18224 / CBS 334.59 / QM 7333)</name>
    <name type="common">Penicillium marneffei</name>
    <dbReference type="NCBI Taxonomy" id="441960"/>
    <lineage>
        <taxon>Eukaryota</taxon>
        <taxon>Fungi</taxon>
        <taxon>Dikarya</taxon>
        <taxon>Ascomycota</taxon>
        <taxon>Pezizomycotina</taxon>
        <taxon>Eurotiomycetes</taxon>
        <taxon>Eurotiomycetidae</taxon>
        <taxon>Eurotiales</taxon>
        <taxon>Trichocomaceae</taxon>
        <taxon>Talaromyces</taxon>
        <taxon>Talaromyces sect. Talaromyces</taxon>
    </lineage>
</organism>
<evidence type="ECO:0000313" key="3">
    <source>
        <dbReference type="Proteomes" id="UP000001294"/>
    </source>
</evidence>
<gene>
    <name evidence="2" type="ORF">PMAA_077170</name>
</gene>
<dbReference type="VEuPathDB" id="FungiDB:PMAA_077170"/>
<dbReference type="AlphaFoldDB" id="B6QCX3"/>
<sequence>MRPERQIPWSITAIYIRLDKMVINKQQRLQSGSWPAEMQDEGYSDDPEDSSDSDFERICDNPLEKAFFDKKHIEKLLASGTFVIILQTVRSKNSHCRAWNCPPRIITCMPNIRSDFRFNLKDLSGQHYQPNQYYHITCMEHIFLDLSPLVRNGQLKMEGGITSVNRFCWSVERFHSAIEDWFEYAGRTFDVKCYEDYNKAHEKWSRKSSVIMIDHQLKSHEGDTEDCEQCENIPDEPRKCDYFPREPQAYALSEVLASIAGVPHVDGLLRKSPKRKKSHRGKIKKAQYQYNQDVLRNVLKLPERLYTEFGHFPSEFYPRHLGDIVLES</sequence>
<keyword evidence="3" id="KW-1185">Reference proteome</keyword>
<reference evidence="3" key="1">
    <citation type="journal article" date="2015" name="Genome Announc.">
        <title>Genome sequence of the AIDS-associated pathogen Penicillium marneffei (ATCC18224) and its near taxonomic relative Talaromyces stipitatus (ATCC10500).</title>
        <authorList>
            <person name="Nierman W.C."/>
            <person name="Fedorova-Abrams N.D."/>
            <person name="Andrianopoulos A."/>
        </authorList>
    </citation>
    <scope>NUCLEOTIDE SEQUENCE [LARGE SCALE GENOMIC DNA]</scope>
    <source>
        <strain evidence="3">ATCC 18224 / CBS 334.59 / QM 7333</strain>
    </source>
</reference>
<proteinExistence type="predicted"/>
<dbReference type="PhylomeDB" id="B6QCX3"/>
<dbReference type="EMBL" id="DS995901">
    <property type="protein sequence ID" value="EEA23685.1"/>
    <property type="molecule type" value="Genomic_DNA"/>
</dbReference>
<feature type="compositionally biased region" description="Acidic residues" evidence="1">
    <location>
        <begin position="38"/>
        <end position="53"/>
    </location>
</feature>
<evidence type="ECO:0000313" key="2">
    <source>
        <dbReference type="EMBL" id="EEA23685.1"/>
    </source>
</evidence>
<dbReference type="HOGENOM" id="CLU_847600_0_0_1"/>